<dbReference type="InterPro" id="IPR017853">
    <property type="entry name" value="GH"/>
</dbReference>
<dbReference type="EMBL" id="JAPWDV010000003">
    <property type="protein sequence ID" value="KAJ6217301.1"/>
    <property type="molecule type" value="Genomic_DNA"/>
</dbReference>
<keyword evidence="2" id="KW-0812">Transmembrane</keyword>
<evidence type="ECO:0000313" key="4">
    <source>
        <dbReference type="EMBL" id="KAJ6217301.1"/>
    </source>
</evidence>
<keyword evidence="2" id="KW-0472">Membrane</keyword>
<feature type="region of interest" description="Disordered" evidence="1">
    <location>
        <begin position="33"/>
        <end position="59"/>
    </location>
</feature>
<organism evidence="4 5">
    <name type="scientific">Blomia tropicalis</name>
    <name type="common">Mite</name>
    <dbReference type="NCBI Taxonomy" id="40697"/>
    <lineage>
        <taxon>Eukaryota</taxon>
        <taxon>Metazoa</taxon>
        <taxon>Ecdysozoa</taxon>
        <taxon>Arthropoda</taxon>
        <taxon>Chelicerata</taxon>
        <taxon>Arachnida</taxon>
        <taxon>Acari</taxon>
        <taxon>Acariformes</taxon>
        <taxon>Sarcoptiformes</taxon>
        <taxon>Astigmata</taxon>
        <taxon>Glycyphagoidea</taxon>
        <taxon>Echimyopodidae</taxon>
        <taxon>Blomia</taxon>
    </lineage>
</organism>
<feature type="compositionally biased region" description="Low complexity" evidence="1">
    <location>
        <begin position="334"/>
        <end position="351"/>
    </location>
</feature>
<keyword evidence="5" id="KW-1185">Reference proteome</keyword>
<accession>A0A9Q0RLF7</accession>
<dbReference type="AlphaFoldDB" id="A0A9Q0RLF7"/>
<gene>
    <name evidence="4" type="ORF">RDWZM_008458</name>
</gene>
<evidence type="ECO:0000256" key="2">
    <source>
        <dbReference type="SAM" id="Phobius"/>
    </source>
</evidence>
<dbReference type="SMART" id="SM00642">
    <property type="entry name" value="Aamy"/>
    <property type="match status" value="1"/>
</dbReference>
<dbReference type="PANTHER" id="PTHR10357">
    <property type="entry name" value="ALPHA-AMYLASE FAMILY MEMBER"/>
    <property type="match status" value="1"/>
</dbReference>
<evidence type="ECO:0000313" key="5">
    <source>
        <dbReference type="Proteomes" id="UP001142055"/>
    </source>
</evidence>
<feature type="compositionally biased region" description="Low complexity" evidence="1">
    <location>
        <begin position="130"/>
        <end position="139"/>
    </location>
</feature>
<dbReference type="PANTHER" id="PTHR10357:SF179">
    <property type="entry name" value="NEUTRAL AND BASIC AMINO ACID TRANSPORT PROTEIN RBAT"/>
    <property type="match status" value="1"/>
</dbReference>
<dbReference type="Gene3D" id="3.20.20.80">
    <property type="entry name" value="Glycosidases"/>
    <property type="match status" value="3"/>
</dbReference>
<feature type="region of interest" description="Disordered" evidence="1">
    <location>
        <begin position="794"/>
        <end position="817"/>
    </location>
</feature>
<evidence type="ECO:0000259" key="3">
    <source>
        <dbReference type="SMART" id="SM00642"/>
    </source>
</evidence>
<dbReference type="InterPro" id="IPR006047">
    <property type="entry name" value="GH13_cat_dom"/>
</dbReference>
<feature type="transmembrane region" description="Helical" evidence="2">
    <location>
        <begin position="442"/>
        <end position="463"/>
    </location>
</feature>
<feature type="compositionally biased region" description="Low complexity" evidence="1">
    <location>
        <begin position="794"/>
        <end position="812"/>
    </location>
</feature>
<sequence length="923" mass="103318">MNLNIDSNDYEHNRRRSSIAETAMTSNLLYGQYIPPTTQSESSSSPSQSSQQSQQRKEVSFLELVEVSTTDPSIGNGETKLTFLSGGGHHLDDLHESSLNFNHQSMLQSQQHGSLHYERLRPPAAMMNHQKQQQQQQQQTSTPAIQHQSSSSGNSSNSPRHYPRSSITSSNGITGVSQSHPLPGSPLMAPLSSLPPSSGTYPIFQTNSSHLFAPNCASPQLVQFASSTSSPMPFYGNGPYEAIGPSPLTELCQSPNTAILSETVISKSSSSDSDTNDSGTRLISDSLADIAGAASHPIYLTSSQSDPVSASIITNRNISSQFVGQSFESSVDPNNLFDTTLKNNNNDNNCDNNRKQSLDRSTESPNTNIDQLKSDALWIQMQSDLSKEIREKYLSINSGSSSNGRSLTKKKKKINNGFTFRRIGSSKYGFMCPLKRSAQKRMMIAIFVMLIGTVGLFLSYCYWNGFGWFGRSTTRNYGPDPAQYWWQGTTFYEIFPASFKDSDGDGFGDLRGITQNVAYLRSLGISAIRLSPIYAANDYPQRFDNVLNFIEVLHTNQIRVILDLNPTITSDQHPWSTHRTLNRTGEYAYYYENRSTIGQASATFELKNKAEETKQTSIDVQDNDSETTNRRAPIHLEETQFYFGAGLRLNWSHDAVRNELLNVATFWLQHVDGLYLSNMHQIYLEPNLPGAYSRIAIVHDFLRKLRSKVSEMNRNVGSSHLKGHRSRKILICSSTFMEPFLNGIKRRRSSKDQHRVGNRFKPEFDDFDLNQPIMDSDLDATILADLHVMPYNAGNSNSGSSSSSSSSSNNSSQRLKQKIRSKTKKIYSYFDLVHFELNVLPSETDTIREQVNYVFLNRPDDFPTILWSIGSIHQSRLSDRLGEYRSLAGHFLLTMMPGSVSILYGDEIGLGDVYDTHTHNYEK</sequence>
<feature type="compositionally biased region" description="Low complexity" evidence="1">
    <location>
        <begin position="181"/>
        <end position="193"/>
    </location>
</feature>
<feature type="compositionally biased region" description="Polar residues" evidence="1">
    <location>
        <begin position="165"/>
        <end position="180"/>
    </location>
</feature>
<feature type="compositionally biased region" description="Low complexity" evidence="1">
    <location>
        <begin position="149"/>
        <end position="158"/>
    </location>
</feature>
<feature type="region of interest" description="Disordered" evidence="1">
    <location>
        <begin position="126"/>
        <end position="193"/>
    </location>
</feature>
<proteinExistence type="predicted"/>
<dbReference type="SUPFAM" id="SSF51445">
    <property type="entry name" value="(Trans)glycosidases"/>
    <property type="match status" value="1"/>
</dbReference>
<comment type="caution">
    <text evidence="4">The sequence shown here is derived from an EMBL/GenBank/DDBJ whole genome shotgun (WGS) entry which is preliminary data.</text>
</comment>
<feature type="compositionally biased region" description="Basic and acidic residues" evidence="1">
    <location>
        <begin position="352"/>
        <end position="362"/>
    </location>
</feature>
<reference evidence="4" key="1">
    <citation type="submission" date="2022-12" db="EMBL/GenBank/DDBJ databases">
        <title>Genome assemblies of Blomia tropicalis.</title>
        <authorList>
            <person name="Cui Y."/>
        </authorList>
    </citation>
    <scope>NUCLEOTIDE SEQUENCE</scope>
    <source>
        <tissue evidence="4">Adult mites</tissue>
    </source>
</reference>
<feature type="region of interest" description="Disordered" evidence="1">
    <location>
        <begin position="334"/>
        <end position="367"/>
    </location>
</feature>
<feature type="domain" description="Glycosyl hydrolase family 13 catalytic" evidence="3">
    <location>
        <begin position="493"/>
        <end position="923"/>
    </location>
</feature>
<dbReference type="Proteomes" id="UP001142055">
    <property type="component" value="Chromosome 3"/>
</dbReference>
<dbReference type="Pfam" id="PF00128">
    <property type="entry name" value="Alpha-amylase"/>
    <property type="match status" value="1"/>
</dbReference>
<keyword evidence="2" id="KW-1133">Transmembrane helix</keyword>
<protein>
    <recommendedName>
        <fullName evidence="3">Glycosyl hydrolase family 13 catalytic domain-containing protein</fullName>
    </recommendedName>
</protein>
<feature type="compositionally biased region" description="Low complexity" evidence="1">
    <location>
        <begin position="39"/>
        <end position="54"/>
    </location>
</feature>
<dbReference type="GO" id="GO:0005975">
    <property type="term" value="P:carbohydrate metabolic process"/>
    <property type="evidence" value="ECO:0007669"/>
    <property type="project" value="InterPro"/>
</dbReference>
<name>A0A9Q0RLF7_BLOTA</name>
<evidence type="ECO:0000256" key="1">
    <source>
        <dbReference type="SAM" id="MobiDB-lite"/>
    </source>
</evidence>